<evidence type="ECO:0000259" key="6">
    <source>
        <dbReference type="Pfam" id="PF04893"/>
    </source>
</evidence>
<feature type="transmembrane region" description="Helical" evidence="5">
    <location>
        <begin position="159"/>
        <end position="183"/>
    </location>
</feature>
<name>A0A0W7WLN5_9RHOB</name>
<evidence type="ECO:0000256" key="5">
    <source>
        <dbReference type="SAM" id="Phobius"/>
    </source>
</evidence>
<feature type="transmembrane region" description="Helical" evidence="5">
    <location>
        <begin position="99"/>
        <end position="121"/>
    </location>
</feature>
<evidence type="ECO:0000313" key="7">
    <source>
        <dbReference type="EMBL" id="KUF11462.1"/>
    </source>
</evidence>
<feature type="transmembrane region" description="Helical" evidence="5">
    <location>
        <begin position="127"/>
        <end position="147"/>
    </location>
</feature>
<organism evidence="7 8">
    <name type="scientific">Pseudoponticoccus marisrubri</name>
    <dbReference type="NCBI Taxonomy" id="1685382"/>
    <lineage>
        <taxon>Bacteria</taxon>
        <taxon>Pseudomonadati</taxon>
        <taxon>Pseudomonadota</taxon>
        <taxon>Alphaproteobacteria</taxon>
        <taxon>Rhodobacterales</taxon>
        <taxon>Roseobacteraceae</taxon>
        <taxon>Pseudoponticoccus</taxon>
    </lineage>
</organism>
<sequence>MQGVLSLAVQTVVAPRDVARLLLSIRPGREALATAFALVVVLNALVFQGSRLLMPGPVPPLLGNPVSFLVLQGGTLALTALALTWTARLFDGRGRFEEVALLLIWMQGLRVLVQAALMLILPLSAGLGTLALAVGTAVGVWILLNFLDEVHGLGSLFKAALVLMLGVIAMAFALSVLLALAGVTPNEMTTNV</sequence>
<gene>
    <name evidence="7" type="ORF">AVJ23_06765</name>
</gene>
<protein>
    <recommendedName>
        <fullName evidence="6">Yip1 domain-containing protein</fullName>
    </recommendedName>
</protein>
<feature type="domain" description="Yip1" evidence="6">
    <location>
        <begin position="12"/>
        <end position="176"/>
    </location>
</feature>
<evidence type="ECO:0000256" key="3">
    <source>
        <dbReference type="ARBA" id="ARBA00022989"/>
    </source>
</evidence>
<accession>A0A0W7WLN5</accession>
<comment type="caution">
    <text evidence="7">The sequence shown here is derived from an EMBL/GenBank/DDBJ whole genome shotgun (WGS) entry which is preliminary data.</text>
</comment>
<dbReference type="STRING" id="1685382.AVJ23_06765"/>
<evidence type="ECO:0000256" key="1">
    <source>
        <dbReference type="ARBA" id="ARBA00004141"/>
    </source>
</evidence>
<dbReference type="AlphaFoldDB" id="A0A0W7WLN5"/>
<evidence type="ECO:0000256" key="2">
    <source>
        <dbReference type="ARBA" id="ARBA00022692"/>
    </source>
</evidence>
<keyword evidence="3 5" id="KW-1133">Transmembrane helix</keyword>
<dbReference type="EMBL" id="LPXO01000003">
    <property type="protein sequence ID" value="KUF11462.1"/>
    <property type="molecule type" value="Genomic_DNA"/>
</dbReference>
<dbReference type="Proteomes" id="UP000054396">
    <property type="component" value="Unassembled WGS sequence"/>
</dbReference>
<proteinExistence type="predicted"/>
<feature type="transmembrane region" description="Helical" evidence="5">
    <location>
        <begin position="66"/>
        <end position="87"/>
    </location>
</feature>
<keyword evidence="2 5" id="KW-0812">Transmembrane</keyword>
<reference evidence="7 8" key="1">
    <citation type="submission" date="2015-12" db="EMBL/GenBank/DDBJ databases">
        <authorList>
            <person name="Shamseldin A."/>
            <person name="Moawad H."/>
            <person name="Abd El-Rahim W.M."/>
            <person name="Sadowsky M.J."/>
        </authorList>
    </citation>
    <scope>NUCLEOTIDE SEQUENCE [LARGE SCALE GENOMIC DNA]</scope>
    <source>
        <strain evidence="7 8">SJ5A-1</strain>
    </source>
</reference>
<keyword evidence="4 5" id="KW-0472">Membrane</keyword>
<keyword evidence="8" id="KW-1185">Reference proteome</keyword>
<dbReference type="Pfam" id="PF04893">
    <property type="entry name" value="Yip1"/>
    <property type="match status" value="1"/>
</dbReference>
<dbReference type="InterPro" id="IPR006977">
    <property type="entry name" value="Yip1_dom"/>
</dbReference>
<comment type="subcellular location">
    <subcellularLocation>
        <location evidence="1">Membrane</location>
        <topology evidence="1">Multi-pass membrane protein</topology>
    </subcellularLocation>
</comment>
<dbReference type="GO" id="GO:0016020">
    <property type="term" value="C:membrane"/>
    <property type="evidence" value="ECO:0007669"/>
    <property type="project" value="UniProtKB-SubCell"/>
</dbReference>
<feature type="transmembrane region" description="Helical" evidence="5">
    <location>
        <begin position="31"/>
        <end position="54"/>
    </location>
</feature>
<evidence type="ECO:0000313" key="8">
    <source>
        <dbReference type="Proteomes" id="UP000054396"/>
    </source>
</evidence>
<evidence type="ECO:0000256" key="4">
    <source>
        <dbReference type="ARBA" id="ARBA00023136"/>
    </source>
</evidence>